<dbReference type="Pfam" id="PF01040">
    <property type="entry name" value="UbiA"/>
    <property type="match status" value="1"/>
</dbReference>
<accession>A0A2T0LGT8</accession>
<dbReference type="PANTHER" id="PTHR13929:SF0">
    <property type="entry name" value="UBIA PRENYLTRANSFERASE DOMAIN-CONTAINING PROTEIN 1"/>
    <property type="match status" value="1"/>
</dbReference>
<keyword evidence="7 8" id="KW-0472">Membrane</keyword>
<dbReference type="CDD" id="cd13962">
    <property type="entry name" value="PT_UbiA_UBIAD1"/>
    <property type="match status" value="1"/>
</dbReference>
<proteinExistence type="predicted"/>
<evidence type="ECO:0000313" key="9">
    <source>
        <dbReference type="EMBL" id="PRX41525.1"/>
    </source>
</evidence>
<comment type="caution">
    <text evidence="9">The sequence shown here is derived from an EMBL/GenBank/DDBJ whole genome shotgun (WGS) entry which is preliminary data.</text>
</comment>
<feature type="transmembrane region" description="Helical" evidence="8">
    <location>
        <begin position="106"/>
        <end position="126"/>
    </location>
</feature>
<dbReference type="PANTHER" id="PTHR13929">
    <property type="entry name" value="1,4-DIHYDROXY-2-NAPHTHOATE OCTAPRENYLTRANSFERASE"/>
    <property type="match status" value="1"/>
</dbReference>
<evidence type="ECO:0000256" key="5">
    <source>
        <dbReference type="ARBA" id="ARBA00022692"/>
    </source>
</evidence>
<keyword evidence="4 9" id="KW-0808">Transferase</keyword>
<dbReference type="InterPro" id="IPR044878">
    <property type="entry name" value="UbiA_sf"/>
</dbReference>
<dbReference type="GO" id="GO:0004659">
    <property type="term" value="F:prenyltransferase activity"/>
    <property type="evidence" value="ECO:0007669"/>
    <property type="project" value="InterPro"/>
</dbReference>
<dbReference type="InterPro" id="IPR026046">
    <property type="entry name" value="UBIAD1"/>
</dbReference>
<feature type="transmembrane region" description="Helical" evidence="8">
    <location>
        <begin position="188"/>
        <end position="208"/>
    </location>
</feature>
<protein>
    <submittedName>
        <fullName evidence="9">1,4-dihydroxy-2-naphthoate octaprenyltransferase</fullName>
    </submittedName>
</protein>
<feature type="transmembrane region" description="Helical" evidence="8">
    <location>
        <begin position="253"/>
        <end position="269"/>
    </location>
</feature>
<evidence type="ECO:0000313" key="10">
    <source>
        <dbReference type="Proteomes" id="UP000237797"/>
    </source>
</evidence>
<feature type="transmembrane region" description="Helical" evidence="8">
    <location>
        <begin position="57"/>
        <end position="79"/>
    </location>
</feature>
<dbReference type="GO" id="GO:0016020">
    <property type="term" value="C:membrane"/>
    <property type="evidence" value="ECO:0007669"/>
    <property type="project" value="UniProtKB-SubCell"/>
</dbReference>
<reference evidence="9 10" key="1">
    <citation type="submission" date="2018-03" db="EMBL/GenBank/DDBJ databases">
        <title>Genomic Encyclopedia of Archaeal and Bacterial Type Strains, Phase II (KMG-II): from individual species to whole genera.</title>
        <authorList>
            <person name="Goeker M."/>
        </authorList>
    </citation>
    <scope>NUCLEOTIDE SEQUENCE [LARGE SCALE GENOMIC DNA]</scope>
    <source>
        <strain evidence="9 10">DSM 44946</strain>
    </source>
</reference>
<dbReference type="UniPathway" id="UPA00079"/>
<organism evidence="9 10">
    <name type="scientific">Planifilum fimeticola</name>
    <dbReference type="NCBI Taxonomy" id="201975"/>
    <lineage>
        <taxon>Bacteria</taxon>
        <taxon>Bacillati</taxon>
        <taxon>Bacillota</taxon>
        <taxon>Bacilli</taxon>
        <taxon>Bacillales</taxon>
        <taxon>Thermoactinomycetaceae</taxon>
        <taxon>Planifilum</taxon>
    </lineage>
</organism>
<feature type="transmembrane region" description="Helical" evidence="8">
    <location>
        <begin position="229"/>
        <end position="247"/>
    </location>
</feature>
<comment type="pathway">
    <text evidence="2">Quinol/quinone metabolism; menaquinone biosynthesis.</text>
</comment>
<evidence type="ECO:0000256" key="6">
    <source>
        <dbReference type="ARBA" id="ARBA00022989"/>
    </source>
</evidence>
<keyword evidence="3" id="KW-0474">Menaquinone biosynthesis</keyword>
<dbReference type="InterPro" id="IPR000537">
    <property type="entry name" value="UbiA_prenyltransferase"/>
</dbReference>
<dbReference type="GO" id="GO:0042371">
    <property type="term" value="P:vitamin K biosynthetic process"/>
    <property type="evidence" value="ECO:0007669"/>
    <property type="project" value="TreeGrafter"/>
</dbReference>
<keyword evidence="10" id="KW-1185">Reference proteome</keyword>
<dbReference type="AlphaFoldDB" id="A0A2T0LGT8"/>
<comment type="subcellular location">
    <subcellularLocation>
        <location evidence="1">Membrane</location>
        <topology evidence="1">Multi-pass membrane protein</topology>
    </subcellularLocation>
</comment>
<dbReference type="PIRSF" id="PIRSF005355">
    <property type="entry name" value="UBIAD1"/>
    <property type="match status" value="1"/>
</dbReference>
<feature type="transmembrane region" description="Helical" evidence="8">
    <location>
        <begin position="162"/>
        <end position="182"/>
    </location>
</feature>
<keyword evidence="6 8" id="KW-1133">Transmembrane helix</keyword>
<dbReference type="Proteomes" id="UP000237797">
    <property type="component" value="Unassembled WGS sequence"/>
</dbReference>
<dbReference type="Gene3D" id="1.10.357.140">
    <property type="entry name" value="UbiA prenyltransferase"/>
    <property type="match status" value="1"/>
</dbReference>
<keyword evidence="5 8" id="KW-0812">Transmembrane</keyword>
<evidence type="ECO:0000256" key="7">
    <source>
        <dbReference type="ARBA" id="ARBA00023136"/>
    </source>
</evidence>
<evidence type="ECO:0000256" key="4">
    <source>
        <dbReference type="ARBA" id="ARBA00022679"/>
    </source>
</evidence>
<evidence type="ECO:0000256" key="2">
    <source>
        <dbReference type="ARBA" id="ARBA00004863"/>
    </source>
</evidence>
<feature type="transmembrane region" description="Helical" evidence="8">
    <location>
        <begin position="132"/>
        <end position="150"/>
    </location>
</feature>
<feature type="transmembrane region" description="Helical" evidence="8">
    <location>
        <begin position="290"/>
        <end position="308"/>
    </location>
</feature>
<evidence type="ECO:0000256" key="1">
    <source>
        <dbReference type="ARBA" id="ARBA00004141"/>
    </source>
</evidence>
<dbReference type="GO" id="GO:0009234">
    <property type="term" value="P:menaquinone biosynthetic process"/>
    <property type="evidence" value="ECO:0007669"/>
    <property type="project" value="UniProtKB-UniPathway"/>
</dbReference>
<name>A0A2T0LGT8_9BACL</name>
<gene>
    <name evidence="9" type="ORF">CLV97_106139</name>
</gene>
<evidence type="ECO:0000256" key="3">
    <source>
        <dbReference type="ARBA" id="ARBA00022428"/>
    </source>
</evidence>
<dbReference type="EMBL" id="PVNE01000006">
    <property type="protein sequence ID" value="PRX41525.1"/>
    <property type="molecule type" value="Genomic_DNA"/>
</dbReference>
<sequence>MDRLDIGNRFSGDSPREWSYRFSWVHLTRPMTLTGTICPVLAGTALAAENGSVRPDMFVAVLIAALLVQMATNLFNDYFDVLHGQDRDKWATPEDPKHGAGPAHRAIPTVAGLMLSVAVVLGAYLAWSSHGWVAVVGTAGILCGYAYSAGPRPLSSLGLGELIAALFLGTAVTVIAYAVQGAPPDGRVFAASLPFSFLIASMILSNNIRDIEKDRAFRRTLAIRLGRAGAARLLSAILLLAYLSLAVLIGFRLLPWTAGLAWLAFPLALRLRHAYRVGAERREEMGGMKWAAWHHWAYGLLYAAGIWLSL</sequence>
<evidence type="ECO:0000256" key="8">
    <source>
        <dbReference type="SAM" id="Phobius"/>
    </source>
</evidence>